<name>A0ACC2MZY5_9HYME</name>
<keyword evidence="2" id="KW-1185">Reference proteome</keyword>
<gene>
    <name evidence="1" type="ORF">QAD02_005914</name>
</gene>
<evidence type="ECO:0000313" key="2">
    <source>
        <dbReference type="Proteomes" id="UP001239111"/>
    </source>
</evidence>
<sequence>MSIYVATFIVVTVGTDYMLQLFIISVPELPEIKTLEDLSRADVNFSMERSQLYSRFEHLRFDAITQTIFDRIQVRDLREGYHLFCNLPTGAARNSTLDESINLCLEFSREPTRVLESSDQIQIDKIENPIIFYMPKLEFLSKKPLMRDRVEELIYKFSEVGLLDKWDELATQPPKPERDDSTDMLKSLVEIWKYPFRFSYGQFL</sequence>
<dbReference type="Proteomes" id="UP001239111">
    <property type="component" value="Chromosome 4"/>
</dbReference>
<organism evidence="1 2">
    <name type="scientific">Eretmocerus hayati</name>
    <dbReference type="NCBI Taxonomy" id="131215"/>
    <lineage>
        <taxon>Eukaryota</taxon>
        <taxon>Metazoa</taxon>
        <taxon>Ecdysozoa</taxon>
        <taxon>Arthropoda</taxon>
        <taxon>Hexapoda</taxon>
        <taxon>Insecta</taxon>
        <taxon>Pterygota</taxon>
        <taxon>Neoptera</taxon>
        <taxon>Endopterygota</taxon>
        <taxon>Hymenoptera</taxon>
        <taxon>Apocrita</taxon>
        <taxon>Proctotrupomorpha</taxon>
        <taxon>Chalcidoidea</taxon>
        <taxon>Aphelinidae</taxon>
        <taxon>Aphelininae</taxon>
        <taxon>Eretmocerus</taxon>
    </lineage>
</organism>
<protein>
    <submittedName>
        <fullName evidence="1">Uncharacterized protein</fullName>
    </submittedName>
</protein>
<reference evidence="1" key="1">
    <citation type="submission" date="2023-04" db="EMBL/GenBank/DDBJ databases">
        <title>A chromosome-level genome assembly of the parasitoid wasp Eretmocerus hayati.</title>
        <authorList>
            <person name="Zhong Y."/>
            <person name="Liu S."/>
            <person name="Liu Y."/>
        </authorList>
    </citation>
    <scope>NUCLEOTIDE SEQUENCE</scope>
    <source>
        <strain evidence="1">ZJU_SS_LIU_2023</strain>
    </source>
</reference>
<comment type="caution">
    <text evidence="1">The sequence shown here is derived from an EMBL/GenBank/DDBJ whole genome shotgun (WGS) entry which is preliminary data.</text>
</comment>
<dbReference type="EMBL" id="CM056744">
    <property type="protein sequence ID" value="KAJ8664252.1"/>
    <property type="molecule type" value="Genomic_DNA"/>
</dbReference>
<proteinExistence type="predicted"/>
<evidence type="ECO:0000313" key="1">
    <source>
        <dbReference type="EMBL" id="KAJ8664252.1"/>
    </source>
</evidence>
<accession>A0ACC2MZY5</accession>